<organism evidence="2 3">
    <name type="scientific">Agrobacterium pusense</name>
    <dbReference type="NCBI Taxonomy" id="648995"/>
    <lineage>
        <taxon>Bacteria</taxon>
        <taxon>Pseudomonadati</taxon>
        <taxon>Pseudomonadota</taxon>
        <taxon>Alphaproteobacteria</taxon>
        <taxon>Hyphomicrobiales</taxon>
        <taxon>Rhizobiaceae</taxon>
        <taxon>Rhizobium/Agrobacterium group</taxon>
        <taxon>Agrobacterium</taxon>
    </lineage>
</organism>
<gene>
    <name evidence="2" type="ORF">FOB41_04435</name>
</gene>
<dbReference type="Pfam" id="PF13539">
    <property type="entry name" value="Peptidase_M15_4"/>
    <property type="match status" value="1"/>
</dbReference>
<proteinExistence type="predicted"/>
<dbReference type="InterPro" id="IPR009045">
    <property type="entry name" value="Zn_M74/Hedgehog-like"/>
</dbReference>
<dbReference type="Proteomes" id="UP000500870">
    <property type="component" value="Chromosome 1"/>
</dbReference>
<dbReference type="EMBL" id="CP050898">
    <property type="protein sequence ID" value="QIX20436.1"/>
    <property type="molecule type" value="Genomic_DNA"/>
</dbReference>
<evidence type="ECO:0000259" key="1">
    <source>
        <dbReference type="Pfam" id="PF13539"/>
    </source>
</evidence>
<dbReference type="SUPFAM" id="SSF55166">
    <property type="entry name" value="Hedgehog/DD-peptidase"/>
    <property type="match status" value="1"/>
</dbReference>
<feature type="domain" description="Peptidase M15C" evidence="1">
    <location>
        <begin position="8"/>
        <end position="71"/>
    </location>
</feature>
<dbReference type="Gene3D" id="3.30.1380.10">
    <property type="match status" value="1"/>
</dbReference>
<reference evidence="2 3" key="1">
    <citation type="submission" date="2020-04" db="EMBL/GenBank/DDBJ databases">
        <title>FDA dAtabase for Regulatory Grade micrObial Sequences (FDA-ARGOS): Supporting development and validation of Infectious Disease Dx tests.</title>
        <authorList>
            <person name="Sciortino C."/>
            <person name="Tallon L."/>
            <person name="Sadzewicz L."/>
            <person name="Vavikolanu K."/>
            <person name="Mehta A."/>
            <person name="Aluvathingal J."/>
            <person name="Nadendla S."/>
            <person name="Nandy P."/>
            <person name="Geyer C."/>
            <person name="Yan Y."/>
            <person name="Sichtig H."/>
        </authorList>
    </citation>
    <scope>NUCLEOTIDE SEQUENCE [LARGE SCALE GENOMIC DNA]</scope>
    <source>
        <strain evidence="2 3">FDAARGOS_633</strain>
    </source>
</reference>
<accession>A0A6H0ZHY1</accession>
<dbReference type="GO" id="GO:0008233">
    <property type="term" value="F:peptidase activity"/>
    <property type="evidence" value="ECO:0007669"/>
    <property type="project" value="InterPro"/>
</dbReference>
<dbReference type="InterPro" id="IPR039561">
    <property type="entry name" value="Peptidase_M15C"/>
</dbReference>
<dbReference type="AlphaFoldDB" id="A0A6H0ZHY1"/>
<dbReference type="RefSeq" id="WP_177319100.1">
    <property type="nucleotide sequence ID" value="NZ_CP050898.1"/>
</dbReference>
<evidence type="ECO:0000313" key="3">
    <source>
        <dbReference type="Proteomes" id="UP000500870"/>
    </source>
</evidence>
<evidence type="ECO:0000313" key="2">
    <source>
        <dbReference type="EMBL" id="QIX20436.1"/>
    </source>
</evidence>
<name>A0A6H0ZHY1_9HYPH</name>
<protein>
    <submittedName>
        <fullName evidence="2">M15 family metallopeptidase</fullName>
    </submittedName>
</protein>
<sequence length="82" mass="9197">MFVKGLTKAKAGQSAHNHGFAVDIVHGTKAWDLTRKQWDLVGHIGKEVAASMGIHVEWGGDWSFYDPAHWELANWRDIGRSL</sequence>